<protein>
    <submittedName>
        <fullName evidence="1">Uncharacterized protein</fullName>
    </submittedName>
</protein>
<dbReference type="Proteomes" id="UP001177260">
    <property type="component" value="Unassembled WGS sequence"/>
</dbReference>
<proteinExistence type="predicted"/>
<name>A0ACC3B522_9EURO</name>
<comment type="caution">
    <text evidence="1">The sequence shown here is derived from an EMBL/GenBank/DDBJ whole genome shotgun (WGS) entry which is preliminary data.</text>
</comment>
<sequence>MPAAESQIRSVPVEDLYSRWGAGYNQGRVNNLQGLDDVQLETFLPKYILLLQSTFPEPLRVVDFGCGTGRNTLKLATMLPGSAIVGLDATKSLVDVAEKQSEDLFATTPPQRRAKTVSFQVYNPLKETSRIPHSAEKAQGIICTLVLVHMELPGFFKMCEDMLVPGGYLLVTNTHSDLAKISDSNFLDPETGERLWSDDHMHTIDDVKDEGTKWGFELLEVQEGIPEDPNMVGAFRGHWEGVKCWVGFILRKRK</sequence>
<evidence type="ECO:0000313" key="1">
    <source>
        <dbReference type="EMBL" id="KAK1145554.1"/>
    </source>
</evidence>
<gene>
    <name evidence="1" type="ORF">N8T08_004112</name>
</gene>
<keyword evidence="2" id="KW-1185">Reference proteome</keyword>
<evidence type="ECO:0000313" key="2">
    <source>
        <dbReference type="Proteomes" id="UP001177260"/>
    </source>
</evidence>
<dbReference type="EMBL" id="JAOPJF010000023">
    <property type="protein sequence ID" value="KAK1145554.1"/>
    <property type="molecule type" value="Genomic_DNA"/>
</dbReference>
<organism evidence="1 2">
    <name type="scientific">Aspergillus melleus</name>
    <dbReference type="NCBI Taxonomy" id="138277"/>
    <lineage>
        <taxon>Eukaryota</taxon>
        <taxon>Fungi</taxon>
        <taxon>Dikarya</taxon>
        <taxon>Ascomycota</taxon>
        <taxon>Pezizomycotina</taxon>
        <taxon>Eurotiomycetes</taxon>
        <taxon>Eurotiomycetidae</taxon>
        <taxon>Eurotiales</taxon>
        <taxon>Aspergillaceae</taxon>
        <taxon>Aspergillus</taxon>
        <taxon>Aspergillus subgen. Circumdati</taxon>
    </lineage>
</organism>
<reference evidence="1 2" key="1">
    <citation type="journal article" date="2023" name="ACS Omega">
        <title>Identification of the Neoaspergillic Acid Biosynthesis Gene Cluster by Establishing an In Vitro CRISPR-Ribonucleoprotein Genetic System in Aspergillus melleus.</title>
        <authorList>
            <person name="Yuan B."/>
            <person name="Grau M.F."/>
            <person name="Murata R.M."/>
            <person name="Torok T."/>
            <person name="Venkateswaran K."/>
            <person name="Stajich J.E."/>
            <person name="Wang C.C.C."/>
        </authorList>
    </citation>
    <scope>NUCLEOTIDE SEQUENCE [LARGE SCALE GENOMIC DNA]</scope>
    <source>
        <strain evidence="1 2">IMV 1140</strain>
    </source>
</reference>
<accession>A0ACC3B522</accession>